<dbReference type="EMBL" id="FRCX01000003">
    <property type="protein sequence ID" value="SHM88688.1"/>
    <property type="molecule type" value="Genomic_DNA"/>
</dbReference>
<sequence length="150" mass="15188">MKRILALLGAVALTGCASIAGEKMQPISVTTVFDNKEVAGLGCTLTNDAGSWFLTSPGSVTVHKSTGNLAIDCKRDAYAGNATAESKSNGAVWGNILLGGGIGYIVDRNTGAGFDYPPTIVVALRQVDTAGIPANAPLKPAAGDSVPKAN</sequence>
<feature type="chain" id="PRO_5012726229" description="Lipoprotein" evidence="1">
    <location>
        <begin position="21"/>
        <end position="150"/>
    </location>
</feature>
<dbReference type="PROSITE" id="PS51257">
    <property type="entry name" value="PROKAR_LIPOPROTEIN"/>
    <property type="match status" value="1"/>
</dbReference>
<gene>
    <name evidence="2" type="ORF">SAMN05192549_103122</name>
</gene>
<dbReference type="Proteomes" id="UP000184339">
    <property type="component" value="Unassembled WGS sequence"/>
</dbReference>
<reference evidence="3" key="1">
    <citation type="submission" date="2016-11" db="EMBL/GenBank/DDBJ databases">
        <authorList>
            <person name="Varghese N."/>
            <person name="Submissions S."/>
        </authorList>
    </citation>
    <scope>NUCLEOTIDE SEQUENCE [LARGE SCALE GENOMIC DNA]</scope>
    <source>
        <strain evidence="3">Sac-22</strain>
    </source>
</reference>
<protein>
    <recommendedName>
        <fullName evidence="4">Lipoprotein</fullName>
    </recommendedName>
</protein>
<evidence type="ECO:0008006" key="4">
    <source>
        <dbReference type="Google" id="ProtNLM"/>
    </source>
</evidence>
<dbReference type="AlphaFoldDB" id="A0A1M7MD23"/>
<dbReference type="OrthoDB" id="8549440at2"/>
<name>A0A1M7MD23_9BURK</name>
<dbReference type="STRING" id="551987.SAMN05192549_103122"/>
<evidence type="ECO:0000313" key="2">
    <source>
        <dbReference type="EMBL" id="SHM88688.1"/>
    </source>
</evidence>
<evidence type="ECO:0000256" key="1">
    <source>
        <dbReference type="SAM" id="SignalP"/>
    </source>
</evidence>
<accession>A0A1M7MD23</accession>
<keyword evidence="1" id="KW-0732">Signal</keyword>
<organism evidence="2 3">
    <name type="scientific">Duganella sacchari</name>
    <dbReference type="NCBI Taxonomy" id="551987"/>
    <lineage>
        <taxon>Bacteria</taxon>
        <taxon>Pseudomonadati</taxon>
        <taxon>Pseudomonadota</taxon>
        <taxon>Betaproteobacteria</taxon>
        <taxon>Burkholderiales</taxon>
        <taxon>Oxalobacteraceae</taxon>
        <taxon>Telluria group</taxon>
        <taxon>Duganella</taxon>
    </lineage>
</organism>
<evidence type="ECO:0000313" key="3">
    <source>
        <dbReference type="Proteomes" id="UP000184339"/>
    </source>
</evidence>
<proteinExistence type="predicted"/>
<keyword evidence="3" id="KW-1185">Reference proteome</keyword>
<feature type="signal peptide" evidence="1">
    <location>
        <begin position="1"/>
        <end position="20"/>
    </location>
</feature>